<keyword evidence="7" id="KW-0297">G-protein coupled receptor</keyword>
<dbReference type="KEGG" id="spu:100888550"/>
<dbReference type="CDD" id="cd00637">
    <property type="entry name" value="7tm_classA_rhodopsin-like"/>
    <property type="match status" value="2"/>
</dbReference>
<keyword evidence="7" id="KW-0807">Transducer</keyword>
<comment type="subcellular location">
    <subcellularLocation>
        <location evidence="1">Cell membrane</location>
        <topology evidence="1">Multi-pass membrane protein</topology>
    </subcellularLocation>
</comment>
<dbReference type="Proteomes" id="UP000007110">
    <property type="component" value="Unassembled WGS sequence"/>
</dbReference>
<proteinExistence type="inferred from homology"/>
<evidence type="ECO:0000256" key="6">
    <source>
        <dbReference type="ARBA" id="ARBA00023170"/>
    </source>
</evidence>
<evidence type="ECO:0000256" key="5">
    <source>
        <dbReference type="ARBA" id="ARBA00023136"/>
    </source>
</evidence>
<comment type="similarity">
    <text evidence="7">Belongs to the G-protein coupled receptor 1 family.</text>
</comment>
<feature type="transmembrane region" description="Helical" evidence="9">
    <location>
        <begin position="189"/>
        <end position="217"/>
    </location>
</feature>
<accession>A0A7M7HLF6</accession>
<dbReference type="InParanoid" id="A0A7M7HLF6"/>
<dbReference type="FunFam" id="1.20.1070.10:FF:000540">
    <property type="entry name" value="Uncharacterized protein"/>
    <property type="match status" value="1"/>
</dbReference>
<feature type="transmembrane region" description="Helical" evidence="9">
    <location>
        <begin position="24"/>
        <end position="45"/>
    </location>
</feature>
<evidence type="ECO:0000256" key="7">
    <source>
        <dbReference type="RuleBase" id="RU000688"/>
    </source>
</evidence>
<name>A0A7M7HLF6_STRPU</name>
<evidence type="ECO:0000259" key="10">
    <source>
        <dbReference type="PROSITE" id="PS50262"/>
    </source>
</evidence>
<feature type="transmembrane region" description="Helical" evidence="9">
    <location>
        <begin position="649"/>
        <end position="670"/>
    </location>
</feature>
<dbReference type="Pfam" id="PF00001">
    <property type="entry name" value="7tm_1"/>
    <property type="match status" value="2"/>
</dbReference>
<reference evidence="12" key="1">
    <citation type="submission" date="2015-02" db="EMBL/GenBank/DDBJ databases">
        <title>Genome sequencing for Strongylocentrotus purpuratus.</title>
        <authorList>
            <person name="Murali S."/>
            <person name="Liu Y."/>
            <person name="Vee V."/>
            <person name="English A."/>
            <person name="Wang M."/>
            <person name="Skinner E."/>
            <person name="Han Y."/>
            <person name="Muzny D.M."/>
            <person name="Worley K.C."/>
            <person name="Gibbs R.A."/>
        </authorList>
    </citation>
    <scope>NUCLEOTIDE SEQUENCE</scope>
</reference>
<keyword evidence="4 9" id="KW-1133">Transmembrane helix</keyword>
<dbReference type="PANTHER" id="PTHR24241">
    <property type="entry name" value="NEUROPEPTIDE RECEPTOR-RELATED G-PROTEIN COUPLED RECEPTOR"/>
    <property type="match status" value="1"/>
</dbReference>
<dbReference type="OrthoDB" id="9946013at2759"/>
<evidence type="ECO:0000313" key="12">
    <source>
        <dbReference type="Proteomes" id="UP000007110"/>
    </source>
</evidence>
<dbReference type="OMA" id="CANTLAT"/>
<dbReference type="PRINTS" id="PR00237">
    <property type="entry name" value="GPCRRHODOPSN"/>
</dbReference>
<keyword evidence="2" id="KW-1003">Cell membrane</keyword>
<evidence type="ECO:0000313" key="11">
    <source>
        <dbReference type="EnsemblMetazoa" id="XP_011664262"/>
    </source>
</evidence>
<keyword evidence="12" id="KW-1185">Reference proteome</keyword>
<evidence type="ECO:0000256" key="9">
    <source>
        <dbReference type="SAM" id="Phobius"/>
    </source>
</evidence>
<dbReference type="RefSeq" id="XP_011664262.2">
    <property type="nucleotide sequence ID" value="XM_011665960.2"/>
</dbReference>
<keyword evidence="5 9" id="KW-0472">Membrane</keyword>
<dbReference type="PROSITE" id="PS00237">
    <property type="entry name" value="G_PROTEIN_RECEP_F1_1"/>
    <property type="match status" value="1"/>
</dbReference>
<evidence type="ECO:0000256" key="8">
    <source>
        <dbReference type="SAM" id="MobiDB-lite"/>
    </source>
</evidence>
<feature type="compositionally biased region" description="Polar residues" evidence="8">
    <location>
        <begin position="289"/>
        <end position="299"/>
    </location>
</feature>
<dbReference type="InterPro" id="IPR017452">
    <property type="entry name" value="GPCR_Rhodpsn_7TM"/>
</dbReference>
<feature type="domain" description="G-protein coupled receptors family 1 profile" evidence="10">
    <location>
        <begin position="44"/>
        <end position="703"/>
    </location>
</feature>
<evidence type="ECO:0000256" key="4">
    <source>
        <dbReference type="ARBA" id="ARBA00022989"/>
    </source>
</evidence>
<feature type="compositionally biased region" description="Basic and acidic residues" evidence="8">
    <location>
        <begin position="596"/>
        <end position="608"/>
    </location>
</feature>
<dbReference type="GO" id="GO:0004930">
    <property type="term" value="F:G protein-coupled receptor activity"/>
    <property type="evidence" value="ECO:0000318"/>
    <property type="project" value="GO_Central"/>
</dbReference>
<feature type="compositionally biased region" description="Polar residues" evidence="8">
    <location>
        <begin position="512"/>
        <end position="523"/>
    </location>
</feature>
<feature type="compositionally biased region" description="Polar residues" evidence="8">
    <location>
        <begin position="259"/>
        <end position="269"/>
    </location>
</feature>
<protein>
    <recommendedName>
        <fullName evidence="10">G-protein coupled receptors family 1 profile domain-containing protein</fullName>
    </recommendedName>
</protein>
<dbReference type="GO" id="GO:0007186">
    <property type="term" value="P:G protein-coupled receptor signaling pathway"/>
    <property type="evidence" value="ECO:0000318"/>
    <property type="project" value="GO_Central"/>
</dbReference>
<dbReference type="GO" id="GO:0005886">
    <property type="term" value="C:plasma membrane"/>
    <property type="evidence" value="ECO:0000318"/>
    <property type="project" value="GO_Central"/>
</dbReference>
<feature type="transmembrane region" description="Helical" evidence="9">
    <location>
        <begin position="104"/>
        <end position="126"/>
    </location>
</feature>
<feature type="region of interest" description="Disordered" evidence="8">
    <location>
        <begin position="591"/>
        <end position="637"/>
    </location>
</feature>
<dbReference type="AlphaFoldDB" id="A0A7M7HLF6"/>
<dbReference type="PANTHER" id="PTHR24241:SF188">
    <property type="entry name" value="GASTRIN_CHOLECYSTOKININ TYPE B RECEPTOR"/>
    <property type="match status" value="1"/>
</dbReference>
<evidence type="ECO:0000256" key="3">
    <source>
        <dbReference type="ARBA" id="ARBA00022692"/>
    </source>
</evidence>
<dbReference type="SUPFAM" id="SSF81321">
    <property type="entry name" value="Family A G protein-coupled receptor-like"/>
    <property type="match status" value="2"/>
</dbReference>
<evidence type="ECO:0000256" key="1">
    <source>
        <dbReference type="ARBA" id="ARBA00004651"/>
    </source>
</evidence>
<evidence type="ECO:0000256" key="2">
    <source>
        <dbReference type="ARBA" id="ARBA00022475"/>
    </source>
</evidence>
<dbReference type="EnsemblMetazoa" id="XM_011665960">
    <property type="protein sequence ID" value="XP_011664262"/>
    <property type="gene ID" value="LOC100888550"/>
</dbReference>
<organism evidence="11 12">
    <name type="scientific">Strongylocentrotus purpuratus</name>
    <name type="common">Purple sea urchin</name>
    <dbReference type="NCBI Taxonomy" id="7668"/>
    <lineage>
        <taxon>Eukaryota</taxon>
        <taxon>Metazoa</taxon>
        <taxon>Echinodermata</taxon>
        <taxon>Eleutherozoa</taxon>
        <taxon>Echinozoa</taxon>
        <taxon>Echinoidea</taxon>
        <taxon>Euechinoidea</taxon>
        <taxon>Echinacea</taxon>
        <taxon>Camarodonta</taxon>
        <taxon>Echinidea</taxon>
        <taxon>Strongylocentrotidae</taxon>
        <taxon>Strongylocentrotus</taxon>
    </lineage>
</organism>
<feature type="transmembrane region" description="Helical" evidence="9">
    <location>
        <begin position="682"/>
        <end position="703"/>
    </location>
</feature>
<keyword evidence="6 7" id="KW-0675">Receptor</keyword>
<feature type="transmembrane region" description="Helical" evidence="9">
    <location>
        <begin position="66"/>
        <end position="84"/>
    </location>
</feature>
<keyword evidence="3 7" id="KW-0812">Transmembrane</keyword>
<feature type="region of interest" description="Disordered" evidence="8">
    <location>
        <begin position="246"/>
        <end position="299"/>
    </location>
</feature>
<feature type="transmembrane region" description="Helical" evidence="9">
    <location>
        <begin position="146"/>
        <end position="169"/>
    </location>
</feature>
<feature type="compositionally biased region" description="Low complexity" evidence="8">
    <location>
        <begin position="609"/>
        <end position="623"/>
    </location>
</feature>
<dbReference type="GeneID" id="100888550"/>
<dbReference type="InterPro" id="IPR000276">
    <property type="entry name" value="GPCR_Rhodpsn"/>
</dbReference>
<sequence>MDLFTDSMALTTVTTDHYDMEHSFLTTVIATVSLSIIIIVSLCANTLATSTILRVRLLRDNLHNHLIVNLNVVSMCITVFSMPLTLVSIFDDGRLLKRNSSLCLFNGFCSIALPVASSFTVLWIAVDRYLTVVWSKRFPPSSLRTIFMIVSTWVASCVVAILPIFEVLSEYHYMHDTHHCSPVWEMCEFYFVVFFAVYGLSIPIMVISYFFVVYHLCKKERKMQSHQSFRSRSRFSWSERSVMVPKRKRAERTTKEKSSSLVADSSHISNGVGPKKEKTLHDSGYASPPKNSMIGTDSSPSSAVVLTDAVDIFKHDNLNKNNSASTDDGTDEPRMSACARQGSVRNMIKQLEKNNNTHRSKYDSLPKARRKLRVESNELRKAASANDVLDYETNESNIYVSNGKSGSKQHLNEESCQADLLNEGEVRCDVPSKTITRANMATPPVYHCYDDDCTPEVVGFMIYEDAEPDCSPESTMLVNQVEESDYPIVPNIIIEDVLGEDRASDSDEDSTDTPNSSTHCSQNEENLSTLLQTAAVDQDLLVVPNTSCMNGELDNTSSCDGRQDDDATFRTVSVGNVSGLQFSVSIERLAAPDEQSSSHDEFKKKREGSFGSSSSIKAKSRSGTDTSKVKRGSTRRLSMRPTLTADKQVALMGGLLVLTAIICWTPYFVIHSCFFPMNIAPHWSSILTMWLGYLNAMLNPLIYSFTNRRIRSMVGTFCGKRCRVIKALMCRKGSESATIVPH</sequence>
<dbReference type="GO" id="GO:0032870">
    <property type="term" value="P:cellular response to hormone stimulus"/>
    <property type="evidence" value="ECO:0000318"/>
    <property type="project" value="GO_Central"/>
</dbReference>
<dbReference type="Gene3D" id="1.20.1070.10">
    <property type="entry name" value="Rhodopsin 7-helix transmembrane proteins"/>
    <property type="match status" value="2"/>
</dbReference>
<reference evidence="11" key="2">
    <citation type="submission" date="2021-01" db="UniProtKB">
        <authorList>
            <consortium name="EnsemblMetazoa"/>
        </authorList>
    </citation>
    <scope>IDENTIFICATION</scope>
</reference>
<feature type="region of interest" description="Disordered" evidence="8">
    <location>
        <begin position="501"/>
        <end position="523"/>
    </location>
</feature>
<dbReference type="PROSITE" id="PS50262">
    <property type="entry name" value="G_PROTEIN_RECEP_F1_2"/>
    <property type="match status" value="1"/>
</dbReference>